<reference evidence="2 3" key="1">
    <citation type="submission" date="2020-08" db="EMBL/GenBank/DDBJ databases">
        <authorList>
            <person name="Kim C.M."/>
        </authorList>
    </citation>
    <scope>NUCLEOTIDE SEQUENCE [LARGE SCALE GENOMIC DNA]</scope>
    <source>
        <strain evidence="2 3">UL070</strain>
    </source>
</reference>
<sequence length="191" mass="20838">MNPAIPSSDAPPARGRGRWSLILLLLLTIGPMILATAMYQWRFWVPDGRNYHGVLLGDGQQLADIGVTGTSQGQWLLLVTAPAGCAEACRQLVYSARQIHIGLNREASRASHGLAVSQPLPGEYEALLEQEYPQLGRFQLDAVTYGKSGAQGAQLWIVDPHGNLVLRYDDTIKGKAILEDLRLLLKLSQIG</sequence>
<evidence type="ECO:0000313" key="2">
    <source>
        <dbReference type="EMBL" id="MBB2494363.1"/>
    </source>
</evidence>
<feature type="transmembrane region" description="Helical" evidence="1">
    <location>
        <begin position="21"/>
        <end position="41"/>
    </location>
</feature>
<organism evidence="2 3">
    <name type="scientific">Aquipseudomonas ullengensis</name>
    <dbReference type="NCBI Taxonomy" id="2759166"/>
    <lineage>
        <taxon>Bacteria</taxon>
        <taxon>Pseudomonadati</taxon>
        <taxon>Pseudomonadota</taxon>
        <taxon>Gammaproteobacteria</taxon>
        <taxon>Pseudomonadales</taxon>
        <taxon>Pseudomonadaceae</taxon>
        <taxon>Aquipseudomonas</taxon>
    </lineage>
</organism>
<keyword evidence="1" id="KW-0812">Transmembrane</keyword>
<dbReference type="RefSeq" id="WP_183088039.1">
    <property type="nucleotide sequence ID" value="NZ_JACJUD010000001.1"/>
</dbReference>
<keyword evidence="1" id="KW-1133">Transmembrane helix</keyword>
<dbReference type="Proteomes" id="UP000542720">
    <property type="component" value="Unassembled WGS sequence"/>
</dbReference>
<proteinExistence type="predicted"/>
<dbReference type="AlphaFoldDB" id="A0A7W4LJK7"/>
<dbReference type="EMBL" id="JACJUD010000001">
    <property type="protein sequence ID" value="MBB2494363.1"/>
    <property type="molecule type" value="Genomic_DNA"/>
</dbReference>
<name>A0A7W4LJK7_9GAMM</name>
<accession>A0A7W4LJK7</accession>
<evidence type="ECO:0000256" key="1">
    <source>
        <dbReference type="SAM" id="Phobius"/>
    </source>
</evidence>
<gene>
    <name evidence="2" type="ORF">H3H51_04970</name>
</gene>
<comment type="caution">
    <text evidence="2">The sequence shown here is derived from an EMBL/GenBank/DDBJ whole genome shotgun (WGS) entry which is preliminary data.</text>
</comment>
<evidence type="ECO:0008006" key="4">
    <source>
        <dbReference type="Google" id="ProtNLM"/>
    </source>
</evidence>
<evidence type="ECO:0000313" key="3">
    <source>
        <dbReference type="Proteomes" id="UP000542720"/>
    </source>
</evidence>
<protein>
    <recommendedName>
        <fullName evidence="4">Transmembrane protein</fullName>
    </recommendedName>
</protein>
<keyword evidence="1" id="KW-0472">Membrane</keyword>
<keyword evidence="3" id="KW-1185">Reference proteome</keyword>